<proteinExistence type="predicted"/>
<evidence type="ECO:0000313" key="3">
    <source>
        <dbReference type="WBParaSite" id="ACAC_0000581901-mRNA-1"/>
    </source>
</evidence>
<evidence type="ECO:0000313" key="2">
    <source>
        <dbReference type="Proteomes" id="UP000035642"/>
    </source>
</evidence>
<accession>A0A0K0D6X4</accession>
<organism evidence="2 3">
    <name type="scientific">Angiostrongylus cantonensis</name>
    <name type="common">Rat lungworm</name>
    <dbReference type="NCBI Taxonomy" id="6313"/>
    <lineage>
        <taxon>Eukaryota</taxon>
        <taxon>Metazoa</taxon>
        <taxon>Ecdysozoa</taxon>
        <taxon>Nematoda</taxon>
        <taxon>Chromadorea</taxon>
        <taxon>Rhabditida</taxon>
        <taxon>Rhabditina</taxon>
        <taxon>Rhabditomorpha</taxon>
        <taxon>Strongyloidea</taxon>
        <taxon>Metastrongylidae</taxon>
        <taxon>Angiostrongylus</taxon>
    </lineage>
</organism>
<reference evidence="2" key="1">
    <citation type="submission" date="2012-09" db="EMBL/GenBank/DDBJ databases">
        <authorList>
            <person name="Martin A.A."/>
        </authorList>
    </citation>
    <scope>NUCLEOTIDE SEQUENCE</scope>
</reference>
<name>A0A0K0D6X4_ANGCA</name>
<evidence type="ECO:0000256" key="1">
    <source>
        <dbReference type="SAM" id="MobiDB-lite"/>
    </source>
</evidence>
<dbReference type="AlphaFoldDB" id="A0A0K0D6X4"/>
<reference evidence="3" key="2">
    <citation type="submission" date="2017-02" db="UniProtKB">
        <authorList>
            <consortium name="WormBaseParasite"/>
        </authorList>
    </citation>
    <scope>IDENTIFICATION</scope>
</reference>
<dbReference type="Proteomes" id="UP000035642">
    <property type="component" value="Unassembled WGS sequence"/>
</dbReference>
<protein>
    <submittedName>
        <fullName evidence="3">Uncharacterized protein</fullName>
    </submittedName>
</protein>
<sequence length="83" mass="9783">MRKYQHSIIKIPICKLIKLEEEQDEHGNNTANGPHFQEDIQQKKQEEQEELLRMFTKGDSYEEQLKRFAMVVGLTGGWFEESA</sequence>
<feature type="region of interest" description="Disordered" evidence="1">
    <location>
        <begin position="23"/>
        <end position="44"/>
    </location>
</feature>
<keyword evidence="2" id="KW-1185">Reference proteome</keyword>
<dbReference type="WBParaSite" id="ACAC_0000581901-mRNA-1">
    <property type="protein sequence ID" value="ACAC_0000581901-mRNA-1"/>
    <property type="gene ID" value="ACAC_0000581901"/>
</dbReference>